<evidence type="ECO:0000256" key="11">
    <source>
        <dbReference type="ARBA" id="ARBA00044252"/>
    </source>
</evidence>
<evidence type="ECO:0000256" key="8">
    <source>
        <dbReference type="ARBA" id="ARBA00023285"/>
    </source>
</evidence>
<evidence type="ECO:0000256" key="10">
    <source>
        <dbReference type="ARBA" id="ARBA00038976"/>
    </source>
</evidence>
<dbReference type="PRINTS" id="PR00934">
    <property type="entry name" value="XHISDIPTASE"/>
</dbReference>
<evidence type="ECO:0000256" key="16">
    <source>
        <dbReference type="ARBA" id="ARBA00077688"/>
    </source>
</evidence>
<organism evidence="19 20">
    <name type="scientific">Stecheria intestinalis</name>
    <dbReference type="NCBI Taxonomy" id="2606630"/>
    <lineage>
        <taxon>Bacteria</taxon>
        <taxon>Bacillati</taxon>
        <taxon>Bacillota</taxon>
        <taxon>Erysipelotrichia</taxon>
        <taxon>Erysipelotrichales</taxon>
        <taxon>Erysipelotrichaceae</taxon>
        <taxon>Stecheria</taxon>
    </lineage>
</organism>
<comment type="cofactor">
    <cofactor evidence="1">
        <name>Co(2+)</name>
        <dbReference type="ChEBI" id="CHEBI:48828"/>
    </cofactor>
</comment>
<dbReference type="InterPro" id="IPR002933">
    <property type="entry name" value="Peptidase_M20"/>
</dbReference>
<keyword evidence="6" id="KW-0862">Zinc</keyword>
<comment type="caution">
    <text evidence="19">The sequence shown here is derived from an EMBL/GenBank/DDBJ whole genome shotgun (WGS) entry which is preliminary data.</text>
</comment>
<evidence type="ECO:0000313" key="20">
    <source>
        <dbReference type="Proteomes" id="UP000461880"/>
    </source>
</evidence>
<dbReference type="PANTHER" id="PTHR43501">
    <property type="entry name" value="CYTOSOL NON-SPECIFIC DIPEPTIDASE"/>
    <property type="match status" value="1"/>
</dbReference>
<protein>
    <recommendedName>
        <fullName evidence="13">Cytosol non-specific dipeptidase</fullName>
        <ecNumber evidence="10">3.4.13.18</ecNumber>
    </recommendedName>
    <alternativeName>
        <fullName evidence="16">Aminoacyl-histidine dipeptidase</fullName>
    </alternativeName>
    <alternativeName>
        <fullName evidence="15">Beta-alanyl-histidine dipeptidase</fullName>
    </alternativeName>
    <alternativeName>
        <fullName evidence="14">Carnosinase</fullName>
    </alternativeName>
    <alternativeName>
        <fullName evidence="11">Peptidase D</fullName>
    </alternativeName>
    <alternativeName>
        <fullName evidence="17">Xaa-His dipeptidase</fullName>
    </alternativeName>
</protein>
<keyword evidence="20" id="KW-1185">Reference proteome</keyword>
<dbReference type="GO" id="GO:0005829">
    <property type="term" value="C:cytosol"/>
    <property type="evidence" value="ECO:0007669"/>
    <property type="project" value="TreeGrafter"/>
</dbReference>
<name>A0A7X2TGL8_9FIRM</name>
<dbReference type="Pfam" id="PF01546">
    <property type="entry name" value="Peptidase_M20"/>
    <property type="match status" value="1"/>
</dbReference>
<dbReference type="AlphaFoldDB" id="A0A7X2TGL8"/>
<evidence type="ECO:0000256" key="1">
    <source>
        <dbReference type="ARBA" id="ARBA00001941"/>
    </source>
</evidence>
<evidence type="ECO:0000256" key="14">
    <source>
        <dbReference type="ARBA" id="ARBA00075285"/>
    </source>
</evidence>
<dbReference type="EC" id="3.4.13.18" evidence="10"/>
<comment type="cofactor">
    <cofactor evidence="2">
        <name>Zn(2+)</name>
        <dbReference type="ChEBI" id="CHEBI:29105"/>
    </cofactor>
</comment>
<evidence type="ECO:0000256" key="6">
    <source>
        <dbReference type="ARBA" id="ARBA00022833"/>
    </source>
</evidence>
<dbReference type="GO" id="GO:0006508">
    <property type="term" value="P:proteolysis"/>
    <property type="evidence" value="ECO:0007669"/>
    <property type="project" value="UniProtKB-KW"/>
</dbReference>
<evidence type="ECO:0000256" key="17">
    <source>
        <dbReference type="ARBA" id="ARBA00078074"/>
    </source>
</evidence>
<gene>
    <name evidence="19" type="ORF">FYJ51_10695</name>
</gene>
<dbReference type="InterPro" id="IPR011650">
    <property type="entry name" value="Peptidase_M20_dimer"/>
</dbReference>
<dbReference type="RefSeq" id="WP_154505575.1">
    <property type="nucleotide sequence ID" value="NZ_VUMN01000029.1"/>
</dbReference>
<evidence type="ECO:0000256" key="7">
    <source>
        <dbReference type="ARBA" id="ARBA00023049"/>
    </source>
</evidence>
<dbReference type="GO" id="GO:0070573">
    <property type="term" value="F:metallodipeptidase activity"/>
    <property type="evidence" value="ECO:0007669"/>
    <property type="project" value="TreeGrafter"/>
</dbReference>
<evidence type="ECO:0000256" key="15">
    <source>
        <dbReference type="ARBA" id="ARBA00076004"/>
    </source>
</evidence>
<evidence type="ECO:0000256" key="2">
    <source>
        <dbReference type="ARBA" id="ARBA00001947"/>
    </source>
</evidence>
<evidence type="ECO:0000256" key="3">
    <source>
        <dbReference type="ARBA" id="ARBA00022670"/>
    </source>
</evidence>
<dbReference type="NCBIfam" id="TIGR01893">
    <property type="entry name" value="aa-his-dipept"/>
    <property type="match status" value="1"/>
</dbReference>
<dbReference type="SUPFAM" id="SSF53187">
    <property type="entry name" value="Zn-dependent exopeptidases"/>
    <property type="match status" value="1"/>
</dbReference>
<keyword evidence="8" id="KW-0170">Cobalt</keyword>
<keyword evidence="5" id="KW-0378">Hydrolase</keyword>
<evidence type="ECO:0000256" key="9">
    <source>
        <dbReference type="ARBA" id="ARBA00036421"/>
    </source>
</evidence>
<dbReference type="Proteomes" id="UP000461880">
    <property type="component" value="Unassembled WGS sequence"/>
</dbReference>
<keyword evidence="4" id="KW-0479">Metal-binding</keyword>
<evidence type="ECO:0000256" key="4">
    <source>
        <dbReference type="ARBA" id="ARBA00022723"/>
    </source>
</evidence>
<keyword evidence="7" id="KW-0482">Metalloprotease</keyword>
<dbReference type="Gene3D" id="3.40.630.10">
    <property type="entry name" value="Zn peptidases"/>
    <property type="match status" value="2"/>
</dbReference>
<comment type="catalytic activity">
    <reaction evidence="9">
        <text>Hydrolysis of dipeptides, preferentially hydrophobic dipeptides including prolyl amino acids.</text>
        <dbReference type="EC" id="3.4.13.18"/>
    </reaction>
</comment>
<dbReference type="FunFam" id="3.40.630.10:FF:000015">
    <property type="entry name" value="Aminoacyl-histidine dipeptidase PepD"/>
    <property type="match status" value="1"/>
</dbReference>
<evidence type="ECO:0000256" key="13">
    <source>
        <dbReference type="ARBA" id="ARBA00071271"/>
    </source>
</evidence>
<evidence type="ECO:0000256" key="5">
    <source>
        <dbReference type="ARBA" id="ARBA00022801"/>
    </source>
</evidence>
<dbReference type="EMBL" id="VUMN01000029">
    <property type="protein sequence ID" value="MSS59360.1"/>
    <property type="molecule type" value="Genomic_DNA"/>
</dbReference>
<accession>A0A7X2TGL8</accession>
<feature type="domain" description="Peptidase M20 dimerisation" evidence="18">
    <location>
        <begin position="204"/>
        <end position="279"/>
    </location>
</feature>
<dbReference type="InterPro" id="IPR001160">
    <property type="entry name" value="Peptidase_M20C"/>
</dbReference>
<dbReference type="Pfam" id="PF07687">
    <property type="entry name" value="M20_dimer"/>
    <property type="match status" value="1"/>
</dbReference>
<proteinExistence type="inferred from homology"/>
<evidence type="ECO:0000259" key="18">
    <source>
        <dbReference type="Pfam" id="PF07687"/>
    </source>
</evidence>
<reference evidence="19 20" key="1">
    <citation type="submission" date="2019-08" db="EMBL/GenBank/DDBJ databases">
        <title>In-depth cultivation of the pig gut microbiome towards novel bacterial diversity and tailored functional studies.</title>
        <authorList>
            <person name="Wylensek D."/>
            <person name="Hitch T.C.A."/>
            <person name="Clavel T."/>
        </authorList>
    </citation>
    <scope>NUCLEOTIDE SEQUENCE [LARGE SCALE GENOMIC DNA]</scope>
    <source>
        <strain evidence="19 20">Oil+RF-744-GAM-WT-6</strain>
    </source>
</reference>
<evidence type="ECO:0000256" key="12">
    <source>
        <dbReference type="ARBA" id="ARBA00061423"/>
    </source>
</evidence>
<dbReference type="PANTHER" id="PTHR43501:SF1">
    <property type="entry name" value="CYTOSOL NON-SPECIFIC DIPEPTIDASE"/>
    <property type="match status" value="1"/>
</dbReference>
<dbReference type="GO" id="GO:0046872">
    <property type="term" value="F:metal ion binding"/>
    <property type="evidence" value="ECO:0007669"/>
    <property type="project" value="UniProtKB-KW"/>
</dbReference>
<keyword evidence="3" id="KW-0645">Protease</keyword>
<dbReference type="PIRSF" id="PIRSF016599">
    <property type="entry name" value="Xaa-His_dipept"/>
    <property type="match status" value="1"/>
</dbReference>
<sequence length="475" mass="52853">MKFDLSKRWCWYFNELSKIPRPSRHEAAAAAWVKAFAESHKLEWWQDEWGNTIIYKEASPGREHEDSVMLQGHLDMVPACAPGVVHDWEKDPLSLKVEGDYLMADGTTLGADDGVAIAYMLAILEDDTLSHPPLECVFTVMEEIGLEGALHLKPENIRSRRVISLDGGSETSTMCCAAGGIKGAIHVPVNRASYSGTCMKVSFSGCLGGHSGIEIDQEHANPILLLARFLRELQEQKVPFRLVNWNGGAADNSIPQFSELQLETAETEKLETSFAKFKEEVFTEYGPTDPGMKLELHPCKPAVTPLSEESGARLIALMNLVPNGVTQRNLTLDIPATSDNVGTMELKESEAIILFRIRSLYESGLDDELRKIRIASELNQASVEVLIRYPGWNYHPESALRDALNPLIQKHYGKDLVIEGTHGGNETGIWSGLHPDSDIISIGSVEEKIHTPEERLDLKAFDRMYHLLTELLEVL</sequence>
<evidence type="ECO:0000313" key="19">
    <source>
        <dbReference type="EMBL" id="MSS59360.1"/>
    </source>
</evidence>
<comment type="similarity">
    <text evidence="12">Belongs to the peptidase M20C family.</text>
</comment>